<protein>
    <submittedName>
        <fullName evidence="1">Uncharacterized protein</fullName>
    </submittedName>
</protein>
<reference evidence="1 2" key="1">
    <citation type="journal article" date="2014" name="Nat. Commun.">
        <title>Klebsormidium flaccidum genome reveals primary factors for plant terrestrial adaptation.</title>
        <authorList>
            <person name="Hori K."/>
            <person name="Maruyama F."/>
            <person name="Fujisawa T."/>
            <person name="Togashi T."/>
            <person name="Yamamoto N."/>
            <person name="Seo M."/>
            <person name="Sato S."/>
            <person name="Yamada T."/>
            <person name="Mori H."/>
            <person name="Tajima N."/>
            <person name="Moriyama T."/>
            <person name="Ikeuchi M."/>
            <person name="Watanabe M."/>
            <person name="Wada H."/>
            <person name="Kobayashi K."/>
            <person name="Saito M."/>
            <person name="Masuda T."/>
            <person name="Sasaki-Sekimoto Y."/>
            <person name="Mashiguchi K."/>
            <person name="Awai K."/>
            <person name="Shimojima M."/>
            <person name="Masuda S."/>
            <person name="Iwai M."/>
            <person name="Nobusawa T."/>
            <person name="Narise T."/>
            <person name="Kondo S."/>
            <person name="Saito H."/>
            <person name="Sato R."/>
            <person name="Murakawa M."/>
            <person name="Ihara Y."/>
            <person name="Oshima-Yamada Y."/>
            <person name="Ohtaka K."/>
            <person name="Satoh M."/>
            <person name="Sonobe K."/>
            <person name="Ishii M."/>
            <person name="Ohtani R."/>
            <person name="Kanamori-Sato M."/>
            <person name="Honoki R."/>
            <person name="Miyazaki D."/>
            <person name="Mochizuki H."/>
            <person name="Umetsu J."/>
            <person name="Higashi K."/>
            <person name="Shibata D."/>
            <person name="Kamiya Y."/>
            <person name="Sato N."/>
            <person name="Nakamura Y."/>
            <person name="Tabata S."/>
            <person name="Ida S."/>
            <person name="Kurokawa K."/>
            <person name="Ohta H."/>
        </authorList>
    </citation>
    <scope>NUCLEOTIDE SEQUENCE [LARGE SCALE GENOMIC DNA]</scope>
    <source>
        <strain evidence="1 2">NIES-2285</strain>
    </source>
</reference>
<dbReference type="AlphaFoldDB" id="A0A1Y1IQW6"/>
<dbReference type="Proteomes" id="UP000054558">
    <property type="component" value="Unassembled WGS sequence"/>
</dbReference>
<sequence>MASMDAAQLMSCELYFHKVTIDQNADNPTVLTEHFIGVAECMEEYFSISDKEAQSTEVKESRSKFGWAWLELPQFPMRELLPVAAKALQRFPMHRGLVLAIADWCIDVCKSNVLAKMEAMRCGMLQGLCLAAGHLALCETFGNDEYLLAGCIFEALRKAAETPSLNFFSRSMKVKDEFYAVAREAWLGVRIDTVLEALEKRGTLMNFEGPQAPNPALVLTALFLRKGSDWVTMELYLQVVKSLGEAFGNTFPTIAENQAFERFLNETFEGFRGKVLPDARFGSCGDLLDEARLIHMRRLYPSDIPWDHRNSCLNPTLNELYRNICTVSEAQISEQVVVYNKIRRNVRR</sequence>
<keyword evidence="2" id="KW-1185">Reference proteome</keyword>
<accession>A0A1Y1IQW6</accession>
<dbReference type="EMBL" id="DF237685">
    <property type="protein sequence ID" value="GAQ91156.1"/>
    <property type="molecule type" value="Genomic_DNA"/>
</dbReference>
<organism evidence="1 2">
    <name type="scientific">Klebsormidium nitens</name>
    <name type="common">Green alga</name>
    <name type="synonym">Ulothrix nitens</name>
    <dbReference type="NCBI Taxonomy" id="105231"/>
    <lineage>
        <taxon>Eukaryota</taxon>
        <taxon>Viridiplantae</taxon>
        <taxon>Streptophyta</taxon>
        <taxon>Klebsormidiophyceae</taxon>
        <taxon>Klebsormidiales</taxon>
        <taxon>Klebsormidiaceae</taxon>
        <taxon>Klebsormidium</taxon>
    </lineage>
</organism>
<evidence type="ECO:0000313" key="1">
    <source>
        <dbReference type="EMBL" id="GAQ91156.1"/>
    </source>
</evidence>
<proteinExistence type="predicted"/>
<name>A0A1Y1IQW6_KLENI</name>
<evidence type="ECO:0000313" key="2">
    <source>
        <dbReference type="Proteomes" id="UP000054558"/>
    </source>
</evidence>
<gene>
    <name evidence="1" type="ORF">KFL_007360040</name>
</gene>